<sequence length="74" mass="8982">MKSRSKSLVTQQQCGENKCLHRSFTRQRRRNRWFLSRSCETNDLNYSMHQRRFCNSKRLKNNTHQHHFSVPATS</sequence>
<dbReference type="InParanoid" id="A0A0R0EHM3"/>
<reference evidence="1 2" key="1">
    <citation type="journal article" date="2010" name="Nature">
        <title>Genome sequence of the palaeopolyploid soybean.</title>
        <authorList>
            <person name="Schmutz J."/>
            <person name="Cannon S.B."/>
            <person name="Schlueter J."/>
            <person name="Ma J."/>
            <person name="Mitros T."/>
            <person name="Nelson W."/>
            <person name="Hyten D.L."/>
            <person name="Song Q."/>
            <person name="Thelen J.J."/>
            <person name="Cheng J."/>
            <person name="Xu D."/>
            <person name="Hellsten U."/>
            <person name="May G.D."/>
            <person name="Yu Y."/>
            <person name="Sakurai T."/>
            <person name="Umezawa T."/>
            <person name="Bhattacharyya M.K."/>
            <person name="Sandhu D."/>
            <person name="Valliyodan B."/>
            <person name="Lindquist E."/>
            <person name="Peto M."/>
            <person name="Grant D."/>
            <person name="Shu S."/>
            <person name="Goodstein D."/>
            <person name="Barry K."/>
            <person name="Futrell-Griggs M."/>
            <person name="Abernathy B."/>
            <person name="Du J."/>
            <person name="Tian Z."/>
            <person name="Zhu L."/>
            <person name="Gill N."/>
            <person name="Joshi T."/>
            <person name="Libault M."/>
            <person name="Sethuraman A."/>
            <person name="Zhang X.-C."/>
            <person name="Shinozaki K."/>
            <person name="Nguyen H.T."/>
            <person name="Wing R.A."/>
            <person name="Cregan P."/>
            <person name="Specht J."/>
            <person name="Grimwood J."/>
            <person name="Rokhsar D."/>
            <person name="Stacey G."/>
            <person name="Shoemaker R.C."/>
            <person name="Jackson S.A."/>
        </authorList>
    </citation>
    <scope>NUCLEOTIDE SEQUENCE</scope>
    <source>
        <strain evidence="2">cv. Williams 82</strain>
        <tissue evidence="1">Callus</tissue>
    </source>
</reference>
<dbReference type="AlphaFoldDB" id="A0A0R0EHM3"/>
<protein>
    <submittedName>
        <fullName evidence="1 2">Uncharacterized protein</fullName>
    </submittedName>
</protein>
<proteinExistence type="predicted"/>
<gene>
    <name evidence="1" type="ORF">GLYMA_19G035000</name>
</gene>
<dbReference type="EMBL" id="CM000852">
    <property type="protein sequence ID" value="KRG93708.1"/>
    <property type="molecule type" value="Genomic_DNA"/>
</dbReference>
<dbReference type="Gramene" id="KRG93708">
    <property type="protein sequence ID" value="KRG93708"/>
    <property type="gene ID" value="GLYMA_19G035000"/>
</dbReference>
<reference evidence="2" key="2">
    <citation type="submission" date="2018-02" db="UniProtKB">
        <authorList>
            <consortium name="EnsemblPlants"/>
        </authorList>
    </citation>
    <scope>IDENTIFICATION</scope>
    <source>
        <strain evidence="2">Williams 82</strain>
    </source>
</reference>
<dbReference type="EnsemblPlants" id="KRG93708">
    <property type="protein sequence ID" value="KRG93708"/>
    <property type="gene ID" value="GLYMA_19G035000"/>
</dbReference>
<evidence type="ECO:0000313" key="1">
    <source>
        <dbReference type="EMBL" id="KRG93708.1"/>
    </source>
</evidence>
<dbReference type="SMR" id="A0A0R0EHM3"/>
<name>A0A0R0EHM3_SOYBN</name>
<keyword evidence="3" id="KW-1185">Reference proteome</keyword>
<reference evidence="1" key="3">
    <citation type="submission" date="2018-07" db="EMBL/GenBank/DDBJ databases">
        <title>WGS assembly of Glycine max.</title>
        <authorList>
            <person name="Schmutz J."/>
            <person name="Cannon S."/>
            <person name="Schlueter J."/>
            <person name="Ma J."/>
            <person name="Mitros T."/>
            <person name="Nelson W."/>
            <person name="Hyten D."/>
            <person name="Song Q."/>
            <person name="Thelen J."/>
            <person name="Cheng J."/>
            <person name="Xu D."/>
            <person name="Hellsten U."/>
            <person name="May G."/>
            <person name="Yu Y."/>
            <person name="Sakurai T."/>
            <person name="Umezawa T."/>
            <person name="Bhattacharyya M."/>
            <person name="Sandhu D."/>
            <person name="Valliyodan B."/>
            <person name="Lindquist E."/>
            <person name="Peto M."/>
            <person name="Grant D."/>
            <person name="Shu S."/>
            <person name="Goodstein D."/>
            <person name="Barry K."/>
            <person name="Futrell-Griggs M."/>
            <person name="Abernathy B."/>
            <person name="Du J."/>
            <person name="Tian Z."/>
            <person name="Zhu L."/>
            <person name="Gill N."/>
            <person name="Joshi T."/>
            <person name="Libault M."/>
            <person name="Sethuraman A."/>
            <person name="Zhang X."/>
            <person name="Shinozaki K."/>
            <person name="Nguyen H."/>
            <person name="Wing R."/>
            <person name="Cregan P."/>
            <person name="Specht J."/>
            <person name="Grimwood J."/>
            <person name="Rokhsar D."/>
            <person name="Stacey G."/>
            <person name="Shoemaker R."/>
            <person name="Jackson S."/>
        </authorList>
    </citation>
    <scope>NUCLEOTIDE SEQUENCE</scope>
    <source>
        <tissue evidence="1">Callus</tissue>
    </source>
</reference>
<dbReference type="Proteomes" id="UP000008827">
    <property type="component" value="Chromosome 19"/>
</dbReference>
<accession>A0A0R0EHM3</accession>
<evidence type="ECO:0000313" key="2">
    <source>
        <dbReference type="EnsemblPlants" id="KRG93708"/>
    </source>
</evidence>
<evidence type="ECO:0000313" key="3">
    <source>
        <dbReference type="Proteomes" id="UP000008827"/>
    </source>
</evidence>
<organism evidence="1">
    <name type="scientific">Glycine max</name>
    <name type="common">Soybean</name>
    <name type="synonym">Glycine hispida</name>
    <dbReference type="NCBI Taxonomy" id="3847"/>
    <lineage>
        <taxon>Eukaryota</taxon>
        <taxon>Viridiplantae</taxon>
        <taxon>Streptophyta</taxon>
        <taxon>Embryophyta</taxon>
        <taxon>Tracheophyta</taxon>
        <taxon>Spermatophyta</taxon>
        <taxon>Magnoliopsida</taxon>
        <taxon>eudicotyledons</taxon>
        <taxon>Gunneridae</taxon>
        <taxon>Pentapetalae</taxon>
        <taxon>rosids</taxon>
        <taxon>fabids</taxon>
        <taxon>Fabales</taxon>
        <taxon>Fabaceae</taxon>
        <taxon>Papilionoideae</taxon>
        <taxon>50 kb inversion clade</taxon>
        <taxon>NPAAA clade</taxon>
        <taxon>indigoferoid/millettioid clade</taxon>
        <taxon>Phaseoleae</taxon>
        <taxon>Glycine</taxon>
        <taxon>Glycine subgen. Soja</taxon>
    </lineage>
</organism>